<dbReference type="Gene3D" id="3.40.50.300">
    <property type="entry name" value="P-loop containing nucleotide triphosphate hydrolases"/>
    <property type="match status" value="2"/>
</dbReference>
<protein>
    <submittedName>
        <fullName evidence="5">ATPase, AAA family</fullName>
    </submittedName>
</protein>
<reference evidence="5 6" key="1">
    <citation type="submission" date="2013-08" db="EMBL/GenBank/DDBJ databases">
        <authorList>
            <person name="Weinstock G."/>
            <person name="Sodergren E."/>
            <person name="Wylie T."/>
            <person name="Fulton L."/>
            <person name="Fulton R."/>
            <person name="Fronick C."/>
            <person name="O'Laughlin M."/>
            <person name="Godfrey J."/>
            <person name="Miner T."/>
            <person name="Herter B."/>
            <person name="Appelbaum E."/>
            <person name="Cordes M."/>
            <person name="Lek S."/>
            <person name="Wollam A."/>
            <person name="Pepin K.H."/>
            <person name="Palsikar V.B."/>
            <person name="Mitreva M."/>
            <person name="Wilson R.K."/>
        </authorList>
    </citation>
    <scope>NUCLEOTIDE SEQUENCE [LARGE SCALE GENOMIC DNA]</scope>
    <source>
        <strain evidence="5 6">ATCC 700332</strain>
    </source>
</reference>
<dbReference type="SMART" id="SM00382">
    <property type="entry name" value="AAA"/>
    <property type="match status" value="2"/>
</dbReference>
<dbReference type="RefSeq" id="WP_021686069.1">
    <property type="nucleotide sequence ID" value="NZ_KI260552.1"/>
</dbReference>
<keyword evidence="6" id="KW-1185">Reference proteome</keyword>
<dbReference type="Proteomes" id="UP000016649">
    <property type="component" value="Unassembled WGS sequence"/>
</dbReference>
<evidence type="ECO:0000256" key="2">
    <source>
        <dbReference type="ARBA" id="ARBA00022741"/>
    </source>
</evidence>
<keyword evidence="2" id="KW-0547">Nucleotide-binding</keyword>
<accession>A0ABN0P3W9</accession>
<evidence type="ECO:0000313" key="5">
    <source>
        <dbReference type="EMBL" id="ERJ94563.1"/>
    </source>
</evidence>
<dbReference type="Pfam" id="PF00004">
    <property type="entry name" value="AAA"/>
    <property type="match status" value="2"/>
</dbReference>
<feature type="domain" description="AAA+ ATPase" evidence="4">
    <location>
        <begin position="568"/>
        <end position="697"/>
    </location>
</feature>
<dbReference type="SUPFAM" id="SSF52540">
    <property type="entry name" value="P-loop containing nucleoside triphosphate hydrolases"/>
    <property type="match status" value="2"/>
</dbReference>
<dbReference type="InterPro" id="IPR003959">
    <property type="entry name" value="ATPase_AAA_core"/>
</dbReference>
<organism evidence="5 6">
    <name type="scientific">Treponema lecithinolyticum ATCC 700332</name>
    <dbReference type="NCBI Taxonomy" id="1321815"/>
    <lineage>
        <taxon>Bacteria</taxon>
        <taxon>Pseudomonadati</taxon>
        <taxon>Spirochaetota</taxon>
        <taxon>Spirochaetia</taxon>
        <taxon>Spirochaetales</taxon>
        <taxon>Treponemataceae</taxon>
        <taxon>Treponema</taxon>
    </lineage>
</organism>
<gene>
    <name evidence="5" type="ORF">HMPREF9193_00102</name>
</gene>
<comment type="similarity">
    <text evidence="1">Belongs to the AAA ATPase family.</text>
</comment>
<dbReference type="InterPro" id="IPR027417">
    <property type="entry name" value="P-loop_NTPase"/>
</dbReference>
<sequence>MRLKKYIISNNGRTAMRIRYYIENLERNECYAIIGYFYNICKNLDSFRGCSKFFCLFNALVERFELENRTLEVIRAVIQKSIQEKQLTLFNPRENYLHPFDYRNELEQNFEEDLMISKKFEKFNTHTILNINLCRCIFAKNENFAKIIALTFFYKETEQIDLDILEKQSKDIKMPSHISQAIKNIKPIAFLIEALKLSEEEAKLLLLAYRTGAVYELREAVMCSLSDDYTDIYAKFLDISGLKIKTLLRPDKKLVSFGLMNDNAEVPDDCNECIFSRTLDPFFFNILKENSTEIFFDISTYSIKKEYSNLALQFLKSDCASNILLYGNPGSGKTEFAKTLAAQSRLKLFIFKNEMENNNDNEKENTLYRLNCLLSIQKNDSIIVVDEAENILQSKSSFFGMQFTSPKKGIVNKMLENSVNKVIWILNYTDGLDDSTLRRFTYSIKFGEMPKTMLQSIAYSKLKNINFKGKLLNELVGLCGSYRVTGASITNMLKTVNSDVNENEEKIILDVKNMLEANSELLYGTSNIRKKLQDSYELEALNTSIAPNEIVEMVKNAVEYSKSAEIKTGIRMLFYGLSGTGKTEFARYIAENLDKKLILKKASDVLGKYVGESERHIKEAFEEALMEDAILLFDEADSFFANRLGANNSWERTMVNEFLMQMDDFNGLLICTTNIKELMDPAMQRRFHIMTEFKALNENGIKTLLTKYFASFIFSQENITALQNYNSVTPGDFNSLYGRIRFMNKQSISSEYIITELSNMQKEKTCSRKIGFGE</sequence>
<proteinExistence type="inferred from homology"/>
<dbReference type="InterPro" id="IPR003593">
    <property type="entry name" value="AAA+_ATPase"/>
</dbReference>
<dbReference type="PANTHER" id="PTHR23073">
    <property type="entry name" value="26S PROTEASOME REGULATORY SUBUNIT"/>
    <property type="match status" value="1"/>
</dbReference>
<dbReference type="InterPro" id="IPR050221">
    <property type="entry name" value="26S_Proteasome_ATPase"/>
</dbReference>
<evidence type="ECO:0000259" key="4">
    <source>
        <dbReference type="SMART" id="SM00382"/>
    </source>
</evidence>
<evidence type="ECO:0000313" key="6">
    <source>
        <dbReference type="Proteomes" id="UP000016649"/>
    </source>
</evidence>
<keyword evidence="3" id="KW-0067">ATP-binding</keyword>
<comment type="caution">
    <text evidence="5">The sequence shown here is derived from an EMBL/GenBank/DDBJ whole genome shotgun (WGS) entry which is preliminary data.</text>
</comment>
<dbReference type="CDD" id="cd19481">
    <property type="entry name" value="RecA-like_protease"/>
    <property type="match status" value="1"/>
</dbReference>
<dbReference type="EMBL" id="AWVH01000002">
    <property type="protein sequence ID" value="ERJ94563.1"/>
    <property type="molecule type" value="Genomic_DNA"/>
</dbReference>
<evidence type="ECO:0000256" key="1">
    <source>
        <dbReference type="ARBA" id="ARBA00006914"/>
    </source>
</evidence>
<name>A0ABN0P3W9_TRELE</name>
<evidence type="ECO:0000256" key="3">
    <source>
        <dbReference type="ARBA" id="ARBA00022840"/>
    </source>
</evidence>
<feature type="domain" description="AAA+ ATPase" evidence="4">
    <location>
        <begin position="319"/>
        <end position="450"/>
    </location>
</feature>